<dbReference type="SUPFAM" id="SSF49464">
    <property type="entry name" value="Carboxypeptidase regulatory domain-like"/>
    <property type="match status" value="1"/>
</dbReference>
<protein>
    <recommendedName>
        <fullName evidence="3">Carboxypeptidase-like regulatory domain-containing protein</fullName>
    </recommendedName>
</protein>
<dbReference type="Pfam" id="PF13715">
    <property type="entry name" value="CarbopepD_reg_2"/>
    <property type="match status" value="1"/>
</dbReference>
<accession>A0A916YTD0</accession>
<evidence type="ECO:0000313" key="1">
    <source>
        <dbReference type="EMBL" id="GGD60821.1"/>
    </source>
</evidence>
<dbReference type="AlphaFoldDB" id="A0A916YTD0"/>
<dbReference type="EMBL" id="BMKK01000005">
    <property type="protein sequence ID" value="GGD60821.1"/>
    <property type="molecule type" value="Genomic_DNA"/>
</dbReference>
<reference evidence="1" key="1">
    <citation type="journal article" date="2014" name="Int. J. Syst. Evol. Microbiol.">
        <title>Complete genome sequence of Corynebacterium casei LMG S-19264T (=DSM 44701T), isolated from a smear-ripened cheese.</title>
        <authorList>
            <consortium name="US DOE Joint Genome Institute (JGI-PGF)"/>
            <person name="Walter F."/>
            <person name="Albersmeier A."/>
            <person name="Kalinowski J."/>
            <person name="Ruckert C."/>
        </authorList>
    </citation>
    <scope>NUCLEOTIDE SEQUENCE</scope>
    <source>
        <strain evidence="1">CGMCC 1.15958</strain>
    </source>
</reference>
<proteinExistence type="predicted"/>
<name>A0A916YTD0_9BACT</name>
<keyword evidence="2" id="KW-1185">Reference proteome</keyword>
<evidence type="ECO:0008006" key="3">
    <source>
        <dbReference type="Google" id="ProtNLM"/>
    </source>
</evidence>
<dbReference type="InterPro" id="IPR008969">
    <property type="entry name" value="CarboxyPept-like_regulatory"/>
</dbReference>
<gene>
    <name evidence="1" type="ORF">GCM10011514_26030</name>
</gene>
<reference evidence="1" key="2">
    <citation type="submission" date="2020-09" db="EMBL/GenBank/DDBJ databases">
        <authorList>
            <person name="Sun Q."/>
            <person name="Zhou Y."/>
        </authorList>
    </citation>
    <scope>NUCLEOTIDE SEQUENCE</scope>
    <source>
        <strain evidence="1">CGMCC 1.15958</strain>
    </source>
</reference>
<organism evidence="1 2">
    <name type="scientific">Emticicia aquatilis</name>
    <dbReference type="NCBI Taxonomy" id="1537369"/>
    <lineage>
        <taxon>Bacteria</taxon>
        <taxon>Pseudomonadati</taxon>
        <taxon>Bacteroidota</taxon>
        <taxon>Cytophagia</taxon>
        <taxon>Cytophagales</taxon>
        <taxon>Leadbetterellaceae</taxon>
        <taxon>Emticicia</taxon>
    </lineage>
</organism>
<dbReference type="Proteomes" id="UP000609064">
    <property type="component" value="Unassembled WGS sequence"/>
</dbReference>
<comment type="caution">
    <text evidence="1">The sequence shown here is derived from an EMBL/GenBank/DDBJ whole genome shotgun (WGS) entry which is preliminary data.</text>
</comment>
<sequence>MKFNSFLILLLFPSIVFCQGYASISGKVVDKNTQKGIPHAYLSIPSKGFSSETNTLGEFKFFFPKIDLDSTVIVSVIGYKSFSKKASAFDSSSVVELEPAEQLASVQGGDPKTIIKEALANVKKTFPVYANYQLGYYLETVEMDKLGFVKVKEGIIRIERTHTQKNVDIEPEKMKLLKSRKYEWTGQTAKLNGWGFGNGAAIVTRSLETSVPDYLDRGSINDYDFKIDSLMTYFGDSLVYSISFKPVGKKVKAGRNGKIYLTQNSQSIVRIEYEMTPEGIKSVIKGNITDNTKIEGRSVKGYNQYLPMNGLWRLQDTKLIFDAKFEDKLEKKFATEATMTVQFMANESLRMGNRSAIQLGEELLTTENFARGGKFEESFWGTSNYLIPTPAMLKIADKR</sequence>
<dbReference type="RefSeq" id="WP_188766539.1">
    <property type="nucleotide sequence ID" value="NZ_BMKK01000005.1"/>
</dbReference>
<evidence type="ECO:0000313" key="2">
    <source>
        <dbReference type="Proteomes" id="UP000609064"/>
    </source>
</evidence>